<evidence type="ECO:0000259" key="2">
    <source>
        <dbReference type="PROSITE" id="PS50003"/>
    </source>
</evidence>
<organism evidence="3 4">
    <name type="scientific">Aphanomyces invadans</name>
    <dbReference type="NCBI Taxonomy" id="157072"/>
    <lineage>
        <taxon>Eukaryota</taxon>
        <taxon>Sar</taxon>
        <taxon>Stramenopiles</taxon>
        <taxon>Oomycota</taxon>
        <taxon>Saprolegniomycetes</taxon>
        <taxon>Saprolegniales</taxon>
        <taxon>Verrucalvaceae</taxon>
        <taxon>Aphanomyces</taxon>
    </lineage>
</organism>
<protein>
    <recommendedName>
        <fullName evidence="2">PH domain-containing protein</fullName>
    </recommendedName>
</protein>
<dbReference type="InterPro" id="IPR036034">
    <property type="entry name" value="PDZ_sf"/>
</dbReference>
<proteinExistence type="inferred from homology"/>
<comment type="caution">
    <text evidence="3">The sequence shown here is derived from an EMBL/GenBank/DDBJ whole genome shotgun (WGS) entry which is preliminary data.</text>
</comment>
<dbReference type="InterPro" id="IPR056748">
    <property type="entry name" value="VPS13-like_C"/>
</dbReference>
<dbReference type="AlphaFoldDB" id="A0A3R6YH14"/>
<dbReference type="GO" id="GO:0045053">
    <property type="term" value="P:protein retention in Golgi apparatus"/>
    <property type="evidence" value="ECO:0007669"/>
    <property type="project" value="TreeGrafter"/>
</dbReference>
<dbReference type="InterPro" id="IPR026847">
    <property type="entry name" value="VPS13"/>
</dbReference>
<dbReference type="SUPFAM" id="SSF50729">
    <property type="entry name" value="PH domain-like"/>
    <property type="match status" value="2"/>
</dbReference>
<dbReference type="SMART" id="SM00233">
    <property type="entry name" value="PH"/>
    <property type="match status" value="2"/>
</dbReference>
<evidence type="ECO:0000313" key="4">
    <source>
        <dbReference type="Proteomes" id="UP000285060"/>
    </source>
</evidence>
<name>A0A3R6YH14_9STRA</name>
<dbReference type="EMBL" id="QUSY01000006">
    <property type="protein sequence ID" value="RHY35243.1"/>
    <property type="molecule type" value="Genomic_DNA"/>
</dbReference>
<dbReference type="InterPro" id="IPR001478">
    <property type="entry name" value="PDZ"/>
</dbReference>
<dbReference type="Pfam" id="PF25037">
    <property type="entry name" value="VPS13_C"/>
    <property type="match status" value="1"/>
</dbReference>
<dbReference type="SUPFAM" id="SSF50156">
    <property type="entry name" value="PDZ domain-like"/>
    <property type="match status" value="1"/>
</dbReference>
<keyword evidence="4" id="KW-1185">Reference proteome</keyword>
<dbReference type="PANTHER" id="PTHR16166:SF93">
    <property type="entry name" value="INTERMEMBRANE LIPID TRANSFER PROTEIN VPS13"/>
    <property type="match status" value="1"/>
</dbReference>
<gene>
    <name evidence="3" type="ORF">DYB32_000306</name>
</gene>
<accession>A0A3R6YH14</accession>
<dbReference type="SMART" id="SM00228">
    <property type="entry name" value="PDZ"/>
    <property type="match status" value="1"/>
</dbReference>
<evidence type="ECO:0000313" key="3">
    <source>
        <dbReference type="EMBL" id="RHY35243.1"/>
    </source>
</evidence>
<feature type="domain" description="PH" evidence="2">
    <location>
        <begin position="190"/>
        <end position="221"/>
    </location>
</feature>
<evidence type="ECO:0000256" key="1">
    <source>
        <dbReference type="ARBA" id="ARBA00006545"/>
    </source>
</evidence>
<comment type="similarity">
    <text evidence="1">Belongs to the VPS13 family.</text>
</comment>
<dbReference type="VEuPathDB" id="FungiDB:H310_04968"/>
<dbReference type="Proteomes" id="UP000285060">
    <property type="component" value="Unassembled WGS sequence"/>
</dbReference>
<dbReference type="PANTHER" id="PTHR16166">
    <property type="entry name" value="VACUOLAR PROTEIN SORTING-ASSOCIATED PROTEIN VPS13"/>
    <property type="match status" value="1"/>
</dbReference>
<feature type="domain" description="PH" evidence="2">
    <location>
        <begin position="816"/>
        <end position="925"/>
    </location>
</feature>
<dbReference type="InterPro" id="IPR001849">
    <property type="entry name" value="PH_domain"/>
</dbReference>
<reference evidence="3 4" key="1">
    <citation type="submission" date="2018-08" db="EMBL/GenBank/DDBJ databases">
        <title>Aphanomyces genome sequencing and annotation.</title>
        <authorList>
            <person name="Minardi D."/>
            <person name="Oidtmann B."/>
            <person name="Van Der Giezen M."/>
            <person name="Studholme D.J."/>
        </authorList>
    </citation>
    <scope>NUCLEOTIDE SEQUENCE [LARGE SCALE GENOMIC DNA]</scope>
    <source>
        <strain evidence="3 4">NJM0002</strain>
    </source>
</reference>
<dbReference type="Gene3D" id="2.30.42.10">
    <property type="match status" value="1"/>
</dbReference>
<dbReference type="GO" id="GO:0006623">
    <property type="term" value="P:protein targeting to vacuole"/>
    <property type="evidence" value="ECO:0007669"/>
    <property type="project" value="TreeGrafter"/>
</dbReference>
<sequence length="974" mass="109757">MTENDHALRGVIDLGVNQLANESAVLYLKGWSKQRYKQTQFTKGANPLQSMAKSITETLFGEEAKPSDAPSSQYCEEYFLWIGTLIRMSDTMVTKATQWLQALTLNGTELSPSQLFLASGTDVVQFLLHEQLASNVSSSLDIAQQLLYYGVLGLWNPPPDIDFDNIQFESGGTLYRVLTPTPAAPSSREFSISTPGKTYHLRADSPEDAAVWCRSIRDAIIHAMHKAHTVNNSHAHVDNGQQDSKTTTKTYVYARVRADGPTKVLEFTEGGEEDEEYGMMPLGQISRIEESPTDTNENAVEWLKNVHLSVNLTSIGLSCVNEKPMELIYMSLQGVGLTFVRNENKMRFGVTWQDIQADNQVPEATFQTLLCSKQREVADELQQVCRDCGTPQYQAAFHFCCGWSNEQGSTDYFEYCSVYIAPILLQLDEELDDFKLAIECEELDPLNSSRLLETHTVSSSERKVYFAVLNIHPVELDITFRSDVIGDRFKDSEQLLDVFGRFNELKFYREEDVVAHMLVRKTETDEKIIYHSHLDQMVHAHELAEEARARQSMVPLHRQVMKMQRYETSQDDVERGKRAVYTVVFTKKSLGLELETDFYGEAVIIKNCLDRSSIQEAQTTSRDVTSKLLQAGDVLIQLGDVNVRNIGFRETIALIKGSSRPVTLTFESCDVFDDDDESPVDVKYIYSPNAASVATATTHQSPHSASLKVRQTHWVIITDKRVLYIQLDSDSILDDAILEWSVPLRSIHSIEVLEDAIQLHLRVGVNSIFTGPLRRPEWKHETPHAVETMNVFYHAMKKSFRMNADLADVQEVYPSDTSFSSILRVAVSGTTKRRRWCVLSRNCLYVFAMYPRKTLRLVVPLGRVAVTKDSALSWKIQCGVQNETIPVLQVDGPSLSEKMVADLTLITEKPEEVEMWMSALQHAAGKGMRHSKGTRFYAATGATMLSIGCKETKAYVVVQLVDALKKTLAVFKEG</sequence>
<dbReference type="Gene3D" id="2.30.29.30">
    <property type="entry name" value="Pleckstrin-homology domain (PH domain)/Phosphotyrosine-binding domain (PTB)"/>
    <property type="match status" value="2"/>
</dbReference>
<dbReference type="InterPro" id="IPR011993">
    <property type="entry name" value="PH-like_dom_sf"/>
</dbReference>
<dbReference type="PROSITE" id="PS50003">
    <property type="entry name" value="PH_DOMAIN"/>
    <property type="match status" value="2"/>
</dbReference>